<gene>
    <name evidence="1" type="ORF">L0M14_30730</name>
</gene>
<keyword evidence="2" id="KW-1185">Reference proteome</keyword>
<reference evidence="1 2" key="1">
    <citation type="journal article" date="2024" name="Int. J. Syst. Evol. Microbiol.">
        <title>Paenibacillus hexagrammi sp. nov., a novel bacterium isolated from the gut content of Hexagrammos agrammus.</title>
        <authorList>
            <person name="Jung H.K."/>
            <person name="Kim D.G."/>
            <person name="Zin H."/>
            <person name="Park J."/>
            <person name="Jung H."/>
            <person name="Kim Y.O."/>
            <person name="Kong H.J."/>
            <person name="Kim J.W."/>
            <person name="Kim Y.S."/>
        </authorList>
    </citation>
    <scope>NUCLEOTIDE SEQUENCE [LARGE SCALE GENOMIC DNA]</scope>
    <source>
        <strain evidence="1 2">YPD9-1</strain>
    </source>
</reference>
<evidence type="ECO:0000313" key="2">
    <source>
        <dbReference type="Proteomes" id="UP001649230"/>
    </source>
</evidence>
<dbReference type="RefSeq" id="WP_235123116.1">
    <property type="nucleotide sequence ID" value="NZ_CP090979.1"/>
</dbReference>
<proteinExistence type="predicted"/>
<dbReference type="EMBL" id="CP090979">
    <property type="protein sequence ID" value="UJF36566.1"/>
    <property type="molecule type" value="Genomic_DNA"/>
</dbReference>
<dbReference type="Proteomes" id="UP001649230">
    <property type="component" value="Plasmid pYPD9-1"/>
</dbReference>
<organism evidence="1 2">
    <name type="scientific">Paenibacillus hexagrammi</name>
    <dbReference type="NCBI Taxonomy" id="2908839"/>
    <lineage>
        <taxon>Bacteria</taxon>
        <taxon>Bacillati</taxon>
        <taxon>Bacillota</taxon>
        <taxon>Bacilli</taxon>
        <taxon>Bacillales</taxon>
        <taxon>Paenibacillaceae</taxon>
        <taxon>Paenibacillus</taxon>
    </lineage>
</organism>
<sequence length="86" mass="9597">MLAIGIDREGDTYRISGFSLTEGLVDVSVEGKEEADKVLRPMLVTYRHTGQQVIVEDATGEFTQLLNEIEAKPPNVIKVKFEEDES</sequence>
<keyword evidence="1" id="KW-0614">Plasmid</keyword>
<name>A0ABY3SRK9_9BACL</name>
<evidence type="ECO:0000313" key="1">
    <source>
        <dbReference type="EMBL" id="UJF36566.1"/>
    </source>
</evidence>
<protein>
    <submittedName>
        <fullName evidence="1">Uncharacterized protein</fullName>
    </submittedName>
</protein>
<geneLocation type="plasmid" evidence="1 2">
    <name>pYPD9-1</name>
</geneLocation>
<accession>A0ABY3SRK9</accession>